<evidence type="ECO:0000313" key="4">
    <source>
        <dbReference type="EMBL" id="KGB35914.1"/>
    </source>
</evidence>
<dbReference type="PANTHER" id="PTHR13113:SF1">
    <property type="entry name" value="EVOLUTIONARILY CONSERVED SIGNALING INTERMEDIATE IN TOLL PATHWAY, MITOCHONDRIAL"/>
    <property type="match status" value="1"/>
</dbReference>
<dbReference type="GO" id="GO:0045087">
    <property type="term" value="P:innate immune response"/>
    <property type="evidence" value="ECO:0007669"/>
    <property type="project" value="TreeGrafter"/>
</dbReference>
<sequence>MARIELIRRLRLFTVLHRMSDYENRFGTTKLMMPVVSRPASFFSFIKSKLNEAASSQSKDSQSVPNDSEWLDAVQEVEKSELSHWKGSDTSMTRTELRKWKKRTFLHILEMFIQRSGPSRKGFTSFIENALTKMPEYEVVDDLDCYKAVIRLFPTGRMVVKRFLQADFGHFPKQQQVMIDILSQMSRYHVLPDDEVGQMIIDVFGWRNHAMNAYRRLMYWMPKLYYSNPWTLPLRIVDDLDLDPIKLGCLIAERICPDRMTEFTVVQMSSSNPDRPDSLISAQSPEQRALLAYCTNKQIHNDQINNTQCTKPTIYLDGPHYVWFRNLQAAYYTLWTEIDADRLKKEINSVKVNQVPKHSADEPYNLSFFNYSNDSSNIVLNSSNSQNANRSLFPHMSLLPTVSSVGTELHHCNEDNVFTRFISKCEPEFDKRWLSIRQSHVYKYLPSNLCQHEQGEGTILAVGVVVPKPDALDNQKKLYDWEVSNRIHHTDSKDCKQRNQKERYNLPQIPSPASSALIRLWLSELHAKNPFFDDAALVIRVPMNIDQGQKSGNNSRTDDDLHLENQDKDIEYESYN</sequence>
<dbReference type="GO" id="GO:0007178">
    <property type="term" value="P:cell surface receptor protein serine/threonine kinase signaling pathway"/>
    <property type="evidence" value="ECO:0007669"/>
    <property type="project" value="TreeGrafter"/>
</dbReference>
<feature type="domain" description="ECSIT N-terminal" evidence="2">
    <location>
        <begin position="96"/>
        <end position="272"/>
    </location>
</feature>
<organism evidence="4">
    <name type="scientific">Schistosoma haematobium</name>
    <name type="common">Blood fluke</name>
    <dbReference type="NCBI Taxonomy" id="6185"/>
    <lineage>
        <taxon>Eukaryota</taxon>
        <taxon>Metazoa</taxon>
        <taxon>Spiralia</taxon>
        <taxon>Lophotrochozoa</taxon>
        <taxon>Platyhelminthes</taxon>
        <taxon>Trematoda</taxon>
        <taxon>Digenea</taxon>
        <taxon>Strigeidida</taxon>
        <taxon>Schistosomatoidea</taxon>
        <taxon>Schistosomatidae</taxon>
        <taxon>Schistosoma</taxon>
    </lineage>
</organism>
<dbReference type="STRING" id="6185.A0A094ZS67"/>
<dbReference type="CTD" id="24591742"/>
<dbReference type="Proteomes" id="UP000471633">
    <property type="component" value="Unassembled WGS sequence"/>
</dbReference>
<reference evidence="3" key="2">
    <citation type="journal article" date="2019" name="Gigascience">
        <title>High-quality Schistosoma haematobium genome achieved by single-molecule and long-range sequencing.</title>
        <authorList>
            <person name="Stroehlein A.J."/>
            <person name="Korhonen P.K."/>
            <person name="Chong T.M."/>
            <person name="Lim Y.L."/>
            <person name="Chan K.G."/>
            <person name="Webster B."/>
            <person name="Rollinson D."/>
            <person name="Brindley P.J."/>
            <person name="Gasser R.B."/>
            <person name="Young N.D."/>
        </authorList>
    </citation>
    <scope>NUCLEOTIDE SEQUENCE</scope>
</reference>
<dbReference type="GeneID" id="24591742"/>
<evidence type="ECO:0000313" key="5">
    <source>
        <dbReference type="Proteomes" id="UP000471633"/>
    </source>
</evidence>
<name>A0A094ZS67_SCHHA</name>
<evidence type="ECO:0000313" key="3">
    <source>
        <dbReference type="EMBL" id="KAH9589604.1"/>
    </source>
</evidence>
<proteinExistence type="predicted"/>
<dbReference type="KEGG" id="shx:MS3_00002613"/>
<protein>
    <submittedName>
        <fullName evidence="4">Evolutionarily conserved signaling intermediate in Toll pathway, mitochondrial</fullName>
    </submittedName>
</protein>
<feature type="compositionally biased region" description="Polar residues" evidence="1">
    <location>
        <begin position="546"/>
        <end position="555"/>
    </location>
</feature>
<accession>A0A094ZS67</accession>
<gene>
    <name evidence="3" type="ORF">MS3_00002613</name>
    <name evidence="4" type="ORF">MS3_04188</name>
</gene>
<reference evidence="3" key="3">
    <citation type="submission" date="2021-06" db="EMBL/GenBank/DDBJ databases">
        <title>Chromosome-level genome assembly for S. haematobium.</title>
        <authorList>
            <person name="Stroehlein A.J."/>
        </authorList>
    </citation>
    <scope>NUCLEOTIDE SEQUENCE</scope>
</reference>
<reference evidence="4" key="1">
    <citation type="journal article" date="2012" name="Nat. Genet.">
        <title>Whole-genome sequence of Schistosoma haematobium.</title>
        <authorList>
            <person name="Young N.D."/>
            <person name="Jex A.R."/>
            <person name="Li B."/>
            <person name="Liu S."/>
            <person name="Yang L."/>
            <person name="Xiong Z."/>
            <person name="Li Y."/>
            <person name="Cantacessi C."/>
            <person name="Hall R.S."/>
            <person name="Xu X."/>
            <person name="Chen F."/>
            <person name="Wu X."/>
            <person name="Zerlotini A."/>
            <person name="Oliveira G."/>
            <person name="Hofmann A."/>
            <person name="Zhang G."/>
            <person name="Fang X."/>
            <person name="Kang Y."/>
            <person name="Campbell B.E."/>
            <person name="Loukas A."/>
            <person name="Ranganathan S."/>
            <person name="Rollinson D."/>
            <person name="Rinaldi G."/>
            <person name="Brindley P.J."/>
            <person name="Yang H."/>
            <person name="Wang J."/>
            <person name="Wang J."/>
            <person name="Gasser R.B."/>
        </authorList>
    </citation>
    <scope>NUCLEOTIDE SEQUENCE [LARGE SCALE GENOMIC DNA]</scope>
</reference>
<evidence type="ECO:0000259" key="2">
    <source>
        <dbReference type="Pfam" id="PF06239"/>
    </source>
</evidence>
<dbReference type="EMBL" id="AMPZ03000002">
    <property type="protein sequence ID" value="KAH9589604.1"/>
    <property type="molecule type" value="Genomic_DNA"/>
</dbReference>
<dbReference type="PANTHER" id="PTHR13113">
    <property type="entry name" value="ECSIT EVOLUTIONARILY CONSERVED SIGNALING INTERMEDIATE IN TOLL PATHWAYS"/>
    <property type="match status" value="1"/>
</dbReference>
<dbReference type="Pfam" id="PF06239">
    <property type="entry name" value="ECSIT_N"/>
    <property type="match status" value="1"/>
</dbReference>
<dbReference type="InterPro" id="IPR046448">
    <property type="entry name" value="ECSIT_N"/>
</dbReference>
<feature type="compositionally biased region" description="Basic and acidic residues" evidence="1">
    <location>
        <begin position="556"/>
        <end position="576"/>
    </location>
</feature>
<dbReference type="AlphaFoldDB" id="A0A094ZS67"/>
<dbReference type="EMBL" id="KL250728">
    <property type="protein sequence ID" value="KGB35914.1"/>
    <property type="molecule type" value="Genomic_DNA"/>
</dbReference>
<evidence type="ECO:0000256" key="1">
    <source>
        <dbReference type="SAM" id="MobiDB-lite"/>
    </source>
</evidence>
<dbReference type="RefSeq" id="XP_051070184.1">
    <property type="nucleotide sequence ID" value="XM_051210215.1"/>
</dbReference>
<feature type="region of interest" description="Disordered" evidence="1">
    <location>
        <begin position="546"/>
        <end position="576"/>
    </location>
</feature>
<dbReference type="InterPro" id="IPR010418">
    <property type="entry name" value="ECSIT"/>
</dbReference>
<dbReference type="GO" id="GO:0005739">
    <property type="term" value="C:mitochondrion"/>
    <property type="evidence" value="ECO:0007669"/>
    <property type="project" value="TreeGrafter"/>
</dbReference>
<keyword evidence="5" id="KW-1185">Reference proteome</keyword>
<reference evidence="3" key="4">
    <citation type="journal article" date="2022" name="PLoS Pathog.">
        <title>Chromosome-level genome of Schistosoma haematobium underpins genome-wide explorations of molecular variation.</title>
        <authorList>
            <person name="Stroehlein A.J."/>
            <person name="Korhonen P.K."/>
            <person name="Lee V.V."/>
            <person name="Ralph S.A."/>
            <person name="Mentink-Kane M."/>
            <person name="You H."/>
            <person name="McManus D.P."/>
            <person name="Tchuente L.T."/>
            <person name="Stothard J.R."/>
            <person name="Kaur P."/>
            <person name="Dudchenko O."/>
            <person name="Aiden E.L."/>
            <person name="Yang B."/>
            <person name="Yang H."/>
            <person name="Emery A.M."/>
            <person name="Webster B.L."/>
            <person name="Brindley P.J."/>
            <person name="Rollinson D."/>
            <person name="Chang B.C.H."/>
            <person name="Gasser R.B."/>
            <person name="Young N.D."/>
        </authorList>
    </citation>
    <scope>NUCLEOTIDE SEQUENCE</scope>
</reference>
<dbReference type="OrthoDB" id="10064298at2759"/>